<dbReference type="GO" id="GO:0000155">
    <property type="term" value="F:phosphorelay sensor kinase activity"/>
    <property type="evidence" value="ECO:0007669"/>
    <property type="project" value="InterPro"/>
</dbReference>
<keyword evidence="4" id="KW-0808">Transferase</keyword>
<keyword evidence="6" id="KW-1133">Transmembrane helix</keyword>
<dbReference type="PANTHER" id="PTHR43047">
    <property type="entry name" value="TWO-COMPONENT HISTIDINE PROTEIN KINASE"/>
    <property type="match status" value="1"/>
</dbReference>
<dbReference type="PROSITE" id="PS50109">
    <property type="entry name" value="HIS_KIN"/>
    <property type="match status" value="1"/>
</dbReference>
<evidence type="ECO:0000256" key="6">
    <source>
        <dbReference type="SAM" id="Phobius"/>
    </source>
</evidence>
<dbReference type="KEGG" id="nse:NSE_0531"/>
<dbReference type="CDD" id="cd00082">
    <property type="entry name" value="HisKA"/>
    <property type="match status" value="1"/>
</dbReference>
<dbReference type="InterPro" id="IPR036097">
    <property type="entry name" value="HisK_dim/P_sf"/>
</dbReference>
<evidence type="ECO:0000256" key="4">
    <source>
        <dbReference type="ARBA" id="ARBA00022679"/>
    </source>
</evidence>
<keyword evidence="9" id="KW-1185">Reference proteome</keyword>
<evidence type="ECO:0000313" key="8">
    <source>
        <dbReference type="EMBL" id="ABD46419.1"/>
    </source>
</evidence>
<evidence type="ECO:0000256" key="1">
    <source>
        <dbReference type="ARBA" id="ARBA00000085"/>
    </source>
</evidence>
<dbReference type="SMART" id="SM00388">
    <property type="entry name" value="HisKA"/>
    <property type="match status" value="1"/>
</dbReference>
<dbReference type="InterPro" id="IPR003594">
    <property type="entry name" value="HATPase_dom"/>
</dbReference>
<evidence type="ECO:0000313" key="9">
    <source>
        <dbReference type="Proteomes" id="UP000001942"/>
    </source>
</evidence>
<feature type="transmembrane region" description="Helical" evidence="6">
    <location>
        <begin position="36"/>
        <end position="56"/>
    </location>
</feature>
<dbReference type="Pfam" id="PF02518">
    <property type="entry name" value="HATPase_c"/>
    <property type="match status" value="1"/>
</dbReference>
<comment type="catalytic activity">
    <reaction evidence="1">
        <text>ATP + protein L-histidine = ADP + protein N-phospho-L-histidine.</text>
        <dbReference type="EC" id="2.7.13.3"/>
    </reaction>
</comment>
<dbReference type="Gene3D" id="1.10.287.130">
    <property type="match status" value="1"/>
</dbReference>
<name>Q2GDN1_EHRS3</name>
<dbReference type="Proteomes" id="UP000001942">
    <property type="component" value="Chromosome"/>
</dbReference>
<sequence>MYDTIYLGTMPLLHWHHLCKSLLLRWTFKLHNLANYLYFSLHLVIISRESTIYSVYKMIFHKYDLKPERYIRYVKLLLSVLALVGFYFSLTYNKDAITSHNTIRSIESSVIFSVAQNTIESFYSAVQNEISIVRFLVEGGIPLSSNSKHLSTLLQYGEFIGLGESGKITGYEFGPTQTEIFKDAPGELVTIENISLKNSSCLQHKNFDQSGGEVRRMVYYLPAGALLDKLKGALVRLEGKQNFSIVDKNYNEIYRPSHHIQDRSMKECRSIYSYFDNELYFCQYGSSHVTYGSVIARVISILLPLCVILWIFIFLKRLEFAFVGSKARASKGRETKNSSVLDQIATNSSHFISCITHELRTPLNVIIAFSEMIKDECLGSITNKKYVCYGEEIYKFGTSLLRTVDNIIDITKSNSMLMTPKKDYVSVQQIIAEAVRNCRTFALTKEISLCKSIDADLPEIFLDRDQVKKAISHILSNAIKFSDNGATVSIRACQNCEEGSISITIEDSGSGMKVINGVPQLENFLTKKAGGLGIGLLLSRNIIHLNDGSLEIYSQVGKGTKTTITFNQKQADEVKN</sequence>
<dbReference type="SUPFAM" id="SSF47384">
    <property type="entry name" value="Homodimeric domain of signal transducing histidine kinase"/>
    <property type="match status" value="1"/>
</dbReference>
<dbReference type="Pfam" id="PF00512">
    <property type="entry name" value="HisKA"/>
    <property type="match status" value="1"/>
</dbReference>
<reference evidence="8 9" key="1">
    <citation type="journal article" date="2006" name="PLoS Genet.">
        <title>Comparative genomics of emerging human ehrlichiosis agents.</title>
        <authorList>
            <person name="Dunning Hotopp J.C."/>
            <person name="Lin M."/>
            <person name="Madupu R."/>
            <person name="Crabtree J."/>
            <person name="Angiuoli S.V."/>
            <person name="Eisen J.A."/>
            <person name="Seshadri R."/>
            <person name="Ren Q."/>
            <person name="Wu M."/>
            <person name="Utterback T.R."/>
            <person name="Smith S."/>
            <person name="Lewis M."/>
            <person name="Khouri H."/>
            <person name="Zhang C."/>
            <person name="Niu H."/>
            <person name="Lin Q."/>
            <person name="Ohashi N."/>
            <person name="Zhi N."/>
            <person name="Nelson W."/>
            <person name="Brinkac L.M."/>
            <person name="Dodson R.J."/>
            <person name="Rosovitz M.J."/>
            <person name="Sundaram J."/>
            <person name="Daugherty S.C."/>
            <person name="Davidsen T."/>
            <person name="Durkin A.S."/>
            <person name="Gwinn M."/>
            <person name="Haft D.H."/>
            <person name="Selengut J.D."/>
            <person name="Sullivan S.A."/>
            <person name="Zafar N."/>
            <person name="Zhou L."/>
            <person name="Benahmed F."/>
            <person name="Forberger H."/>
            <person name="Halpin R."/>
            <person name="Mulligan S."/>
            <person name="Robinson J."/>
            <person name="White O."/>
            <person name="Rikihisa Y."/>
            <person name="Tettelin H."/>
        </authorList>
    </citation>
    <scope>NUCLEOTIDE SEQUENCE [LARGE SCALE GENOMIC DNA]</scope>
    <source>
        <strain evidence="9">ATCC VR-367 / Miyayama</strain>
    </source>
</reference>
<evidence type="ECO:0000256" key="5">
    <source>
        <dbReference type="ARBA" id="ARBA00022777"/>
    </source>
</evidence>
<dbReference type="InterPro" id="IPR004358">
    <property type="entry name" value="Sig_transdc_His_kin-like_C"/>
</dbReference>
<dbReference type="HOGENOM" id="CLU_473138_0_0_5"/>
<dbReference type="SUPFAM" id="SSF55874">
    <property type="entry name" value="ATPase domain of HSP90 chaperone/DNA topoisomerase II/histidine kinase"/>
    <property type="match status" value="1"/>
</dbReference>
<keyword evidence="6" id="KW-0812">Transmembrane</keyword>
<gene>
    <name evidence="8" type="ordered locus">NSE_0531</name>
</gene>
<keyword evidence="6" id="KW-0472">Membrane</keyword>
<feature type="domain" description="Histidine kinase" evidence="7">
    <location>
        <begin position="354"/>
        <end position="570"/>
    </location>
</feature>
<feature type="transmembrane region" description="Helical" evidence="6">
    <location>
        <begin position="294"/>
        <end position="315"/>
    </location>
</feature>
<accession>Q2GDN1</accession>
<dbReference type="STRING" id="222891.NSE_0531"/>
<dbReference type="EMBL" id="CP000237">
    <property type="protein sequence ID" value="ABD46419.1"/>
    <property type="molecule type" value="Genomic_DNA"/>
</dbReference>
<dbReference type="InterPro" id="IPR036890">
    <property type="entry name" value="HATPase_C_sf"/>
</dbReference>
<dbReference type="InterPro" id="IPR003661">
    <property type="entry name" value="HisK_dim/P_dom"/>
</dbReference>
<dbReference type="EC" id="2.7.13.3" evidence="2"/>
<dbReference type="eggNOG" id="COG2205">
    <property type="taxonomic scope" value="Bacteria"/>
</dbReference>
<dbReference type="PANTHER" id="PTHR43047:SF72">
    <property type="entry name" value="OSMOSENSING HISTIDINE PROTEIN KINASE SLN1"/>
    <property type="match status" value="1"/>
</dbReference>
<dbReference type="GO" id="GO:0005886">
    <property type="term" value="C:plasma membrane"/>
    <property type="evidence" value="ECO:0007669"/>
    <property type="project" value="TreeGrafter"/>
</dbReference>
<organism evidence="8 9">
    <name type="scientific">Ehrlichia sennetsu (strain ATCC VR-367 / Miyayama)</name>
    <name type="common">Neorickettsia sennetsu</name>
    <dbReference type="NCBI Taxonomy" id="222891"/>
    <lineage>
        <taxon>Bacteria</taxon>
        <taxon>Pseudomonadati</taxon>
        <taxon>Pseudomonadota</taxon>
        <taxon>Alphaproteobacteria</taxon>
        <taxon>Rickettsiales</taxon>
        <taxon>Anaplasmataceae</taxon>
        <taxon>Ehrlichia</taxon>
    </lineage>
</organism>
<feature type="transmembrane region" description="Helical" evidence="6">
    <location>
        <begin position="76"/>
        <end position="92"/>
    </location>
</feature>
<keyword evidence="5 8" id="KW-0418">Kinase</keyword>
<dbReference type="Gene3D" id="3.30.565.10">
    <property type="entry name" value="Histidine kinase-like ATPase, C-terminal domain"/>
    <property type="match status" value="1"/>
</dbReference>
<evidence type="ECO:0000256" key="3">
    <source>
        <dbReference type="ARBA" id="ARBA00022553"/>
    </source>
</evidence>
<keyword evidence="3" id="KW-0597">Phosphoprotein</keyword>
<dbReference type="InterPro" id="IPR005467">
    <property type="entry name" value="His_kinase_dom"/>
</dbReference>
<evidence type="ECO:0000256" key="2">
    <source>
        <dbReference type="ARBA" id="ARBA00012438"/>
    </source>
</evidence>
<dbReference type="PRINTS" id="PR00344">
    <property type="entry name" value="BCTRLSENSOR"/>
</dbReference>
<dbReference type="AlphaFoldDB" id="Q2GDN1"/>
<protein>
    <recommendedName>
        <fullName evidence="2">histidine kinase</fullName>
        <ecNumber evidence="2">2.7.13.3</ecNumber>
    </recommendedName>
</protein>
<evidence type="ECO:0000259" key="7">
    <source>
        <dbReference type="PROSITE" id="PS50109"/>
    </source>
</evidence>
<dbReference type="SMART" id="SM00387">
    <property type="entry name" value="HATPase_c"/>
    <property type="match status" value="1"/>
</dbReference>
<proteinExistence type="predicted"/>
<dbReference type="GO" id="GO:0009927">
    <property type="term" value="F:histidine phosphotransfer kinase activity"/>
    <property type="evidence" value="ECO:0007669"/>
    <property type="project" value="TreeGrafter"/>
</dbReference>